<evidence type="ECO:0000256" key="2">
    <source>
        <dbReference type="ARBA" id="ARBA00023002"/>
    </source>
</evidence>
<sequence>MSKLALVTGATSGIGRAFAERLAADGHDLLIVGRRKERLEEFAETHPDVGVRVVHADLSTPAGIDAVAGICATEPLTMLVNNAGVAHYMPLAELPADKAAELVNVKILAPTLLTRAVVAGMQERGEGTIVNVAGMIAFSGPAPHSQMPRRAVYGGSLAYLVAMSQTLAAELEGTGVAVQVVCPGVVATEFHERQGLDMSEVPRMTVEDVVTASLRGLELGETVCAPGVENAALLDAVFQADLAAFAGQSPHLATRYRDTNALPGD</sequence>
<dbReference type="EMBL" id="JBHTCG010000025">
    <property type="protein sequence ID" value="MFC7386256.1"/>
    <property type="molecule type" value="Genomic_DNA"/>
</dbReference>
<evidence type="ECO:0000313" key="5">
    <source>
        <dbReference type="Proteomes" id="UP001596496"/>
    </source>
</evidence>
<reference evidence="5" key="1">
    <citation type="journal article" date="2019" name="Int. J. Syst. Evol. Microbiol.">
        <title>The Global Catalogue of Microorganisms (GCM) 10K type strain sequencing project: providing services to taxonomists for standard genome sequencing and annotation.</title>
        <authorList>
            <consortium name="The Broad Institute Genomics Platform"/>
            <consortium name="The Broad Institute Genome Sequencing Center for Infectious Disease"/>
            <person name="Wu L."/>
            <person name="Ma J."/>
        </authorList>
    </citation>
    <scope>NUCLEOTIDE SEQUENCE [LARGE SCALE GENOMIC DNA]</scope>
    <source>
        <strain evidence="5">CECT 7649</strain>
    </source>
</reference>
<name>A0ABW2PCZ6_9ACTN</name>
<dbReference type="Gene3D" id="3.40.50.720">
    <property type="entry name" value="NAD(P)-binding Rossmann-like Domain"/>
    <property type="match status" value="1"/>
</dbReference>
<dbReference type="PRINTS" id="PR00080">
    <property type="entry name" value="SDRFAMILY"/>
</dbReference>
<dbReference type="RefSeq" id="WP_380830033.1">
    <property type="nucleotide sequence ID" value="NZ_JBHTCG010000025.1"/>
</dbReference>
<dbReference type="Pfam" id="PF00106">
    <property type="entry name" value="adh_short"/>
    <property type="match status" value="1"/>
</dbReference>
<dbReference type="GO" id="GO:0016491">
    <property type="term" value="F:oxidoreductase activity"/>
    <property type="evidence" value="ECO:0007669"/>
    <property type="project" value="UniProtKB-KW"/>
</dbReference>
<dbReference type="Proteomes" id="UP001596496">
    <property type="component" value="Unassembled WGS sequence"/>
</dbReference>
<dbReference type="PANTHER" id="PTHR43086">
    <property type="entry name" value="VERY-LONG-CHAIN 3-OXOOACYL-COA REDUCTASE"/>
    <property type="match status" value="1"/>
</dbReference>
<keyword evidence="5" id="KW-1185">Reference proteome</keyword>
<comment type="caution">
    <text evidence="4">The sequence shown here is derived from an EMBL/GenBank/DDBJ whole genome shotgun (WGS) entry which is preliminary data.</text>
</comment>
<dbReference type="InterPro" id="IPR036291">
    <property type="entry name" value="NAD(P)-bd_dom_sf"/>
</dbReference>
<evidence type="ECO:0000256" key="1">
    <source>
        <dbReference type="ARBA" id="ARBA00006484"/>
    </source>
</evidence>
<evidence type="ECO:0000256" key="3">
    <source>
        <dbReference type="RuleBase" id="RU000363"/>
    </source>
</evidence>
<gene>
    <name evidence="4" type="ORF">ACFQSB_28885</name>
</gene>
<dbReference type="PRINTS" id="PR00081">
    <property type="entry name" value="GDHRDH"/>
</dbReference>
<dbReference type="PIRSF" id="PIRSF000126">
    <property type="entry name" value="11-beta-HSD1"/>
    <property type="match status" value="1"/>
</dbReference>
<dbReference type="InterPro" id="IPR002347">
    <property type="entry name" value="SDR_fam"/>
</dbReference>
<keyword evidence="2 4" id="KW-0560">Oxidoreductase</keyword>
<organism evidence="4 5">
    <name type="scientific">Sphaerisporangium rhizosphaerae</name>
    <dbReference type="NCBI Taxonomy" id="2269375"/>
    <lineage>
        <taxon>Bacteria</taxon>
        <taxon>Bacillati</taxon>
        <taxon>Actinomycetota</taxon>
        <taxon>Actinomycetes</taxon>
        <taxon>Streptosporangiales</taxon>
        <taxon>Streptosporangiaceae</taxon>
        <taxon>Sphaerisporangium</taxon>
    </lineage>
</organism>
<dbReference type="EC" id="1.-.-.-" evidence="4"/>
<dbReference type="CDD" id="cd05233">
    <property type="entry name" value="SDR_c"/>
    <property type="match status" value="1"/>
</dbReference>
<proteinExistence type="inferred from homology"/>
<comment type="similarity">
    <text evidence="1 3">Belongs to the short-chain dehydrogenases/reductases (SDR) family.</text>
</comment>
<dbReference type="SUPFAM" id="SSF51735">
    <property type="entry name" value="NAD(P)-binding Rossmann-fold domains"/>
    <property type="match status" value="1"/>
</dbReference>
<accession>A0ABW2PCZ6</accession>
<protein>
    <submittedName>
        <fullName evidence="4">SDR family NAD(P)-dependent oxidoreductase</fullName>
        <ecNumber evidence="4">1.-.-.-</ecNumber>
    </submittedName>
</protein>
<dbReference type="PANTHER" id="PTHR43086:SF3">
    <property type="entry name" value="NADP-DEPENDENT 3-HYDROXY ACID DEHYDROGENASE YDFG"/>
    <property type="match status" value="1"/>
</dbReference>
<evidence type="ECO:0000313" key="4">
    <source>
        <dbReference type="EMBL" id="MFC7386256.1"/>
    </source>
</evidence>